<dbReference type="SMART" id="SM00091">
    <property type="entry name" value="PAS"/>
    <property type="match status" value="1"/>
</dbReference>
<evidence type="ECO:0000256" key="12">
    <source>
        <dbReference type="ARBA" id="ARBA00023136"/>
    </source>
</evidence>
<dbReference type="SMART" id="SM00387">
    <property type="entry name" value="HATPase_c"/>
    <property type="match status" value="1"/>
</dbReference>
<dbReference type="SMART" id="SM00388">
    <property type="entry name" value="HisKA"/>
    <property type="match status" value="1"/>
</dbReference>
<keyword evidence="11" id="KW-0902">Two-component regulatory system</keyword>
<comment type="catalytic activity">
    <reaction evidence="1">
        <text>ATP + protein L-histidine = ADP + protein N-phospho-L-histidine.</text>
        <dbReference type="EC" id="2.7.13.3"/>
    </reaction>
</comment>
<dbReference type="InterPro" id="IPR035965">
    <property type="entry name" value="PAS-like_dom_sf"/>
</dbReference>
<evidence type="ECO:0000313" key="17">
    <source>
        <dbReference type="Proteomes" id="UP001597051"/>
    </source>
</evidence>
<reference evidence="17" key="1">
    <citation type="journal article" date="2019" name="Int. J. Syst. Evol. Microbiol.">
        <title>The Global Catalogue of Microorganisms (GCM) 10K type strain sequencing project: providing services to taxonomists for standard genome sequencing and annotation.</title>
        <authorList>
            <consortium name="The Broad Institute Genomics Platform"/>
            <consortium name="The Broad Institute Genome Sequencing Center for Infectious Disease"/>
            <person name="Wu L."/>
            <person name="Ma J."/>
        </authorList>
    </citation>
    <scope>NUCLEOTIDE SEQUENCE [LARGE SCALE GENOMIC DNA]</scope>
    <source>
        <strain evidence="17">CECT 7649</strain>
    </source>
</reference>
<dbReference type="Gene3D" id="3.30.565.10">
    <property type="entry name" value="Histidine kinase-like ATPase, C-terminal domain"/>
    <property type="match status" value="1"/>
</dbReference>
<dbReference type="EMBL" id="JBHTIZ010000046">
    <property type="protein sequence ID" value="MFD0985436.1"/>
    <property type="molecule type" value="Genomic_DNA"/>
</dbReference>
<dbReference type="RefSeq" id="WP_379759222.1">
    <property type="nucleotide sequence ID" value="NZ_JBHSYB010000067.1"/>
</dbReference>
<gene>
    <name evidence="16" type="ORF">ACFQ0S_13215</name>
</gene>
<dbReference type="NCBIfam" id="TIGR00229">
    <property type="entry name" value="sensory_box"/>
    <property type="match status" value="1"/>
</dbReference>
<dbReference type="Pfam" id="PF02518">
    <property type="entry name" value="HATPase_c"/>
    <property type="match status" value="1"/>
</dbReference>
<dbReference type="SUPFAM" id="SSF47384">
    <property type="entry name" value="Homodimeric domain of signal transducing histidine kinase"/>
    <property type="match status" value="1"/>
</dbReference>
<name>A0ABW3J5Q3_9FLAO</name>
<dbReference type="PANTHER" id="PTHR42878">
    <property type="entry name" value="TWO-COMPONENT HISTIDINE KINASE"/>
    <property type="match status" value="1"/>
</dbReference>
<keyword evidence="8" id="KW-0418">Kinase</keyword>
<evidence type="ECO:0000256" key="4">
    <source>
        <dbReference type="ARBA" id="ARBA00022553"/>
    </source>
</evidence>
<dbReference type="InterPro" id="IPR005467">
    <property type="entry name" value="His_kinase_dom"/>
</dbReference>
<evidence type="ECO:0000313" key="16">
    <source>
        <dbReference type="EMBL" id="MFD0985436.1"/>
    </source>
</evidence>
<dbReference type="InterPro" id="IPR036890">
    <property type="entry name" value="HATPase_C_sf"/>
</dbReference>
<dbReference type="InterPro" id="IPR003594">
    <property type="entry name" value="HATPase_dom"/>
</dbReference>
<dbReference type="SUPFAM" id="SSF55874">
    <property type="entry name" value="ATPase domain of HSP90 chaperone/DNA topoisomerase II/histidine kinase"/>
    <property type="match status" value="1"/>
</dbReference>
<dbReference type="PANTHER" id="PTHR42878:SF7">
    <property type="entry name" value="SENSOR HISTIDINE KINASE GLRK"/>
    <property type="match status" value="1"/>
</dbReference>
<evidence type="ECO:0000256" key="1">
    <source>
        <dbReference type="ARBA" id="ARBA00000085"/>
    </source>
</evidence>
<evidence type="ECO:0000256" key="7">
    <source>
        <dbReference type="ARBA" id="ARBA00022741"/>
    </source>
</evidence>
<dbReference type="PROSITE" id="PS50109">
    <property type="entry name" value="HIS_KIN"/>
    <property type="match status" value="1"/>
</dbReference>
<dbReference type="CDD" id="cd00130">
    <property type="entry name" value="PAS"/>
    <property type="match status" value="1"/>
</dbReference>
<evidence type="ECO:0000256" key="2">
    <source>
        <dbReference type="ARBA" id="ARBA00004141"/>
    </source>
</evidence>
<feature type="domain" description="PAC" evidence="15">
    <location>
        <begin position="428"/>
        <end position="482"/>
    </location>
</feature>
<dbReference type="InterPro" id="IPR004358">
    <property type="entry name" value="Sig_transdc_His_kin-like_C"/>
</dbReference>
<dbReference type="EC" id="2.7.13.3" evidence="3"/>
<keyword evidence="12" id="KW-0472">Membrane</keyword>
<dbReference type="CDD" id="cd00075">
    <property type="entry name" value="HATPase"/>
    <property type="match status" value="1"/>
</dbReference>
<dbReference type="Gene3D" id="1.10.287.130">
    <property type="match status" value="1"/>
</dbReference>
<protein>
    <recommendedName>
        <fullName evidence="3">histidine kinase</fullName>
        <ecNumber evidence="3">2.7.13.3</ecNumber>
    </recommendedName>
</protein>
<keyword evidence="4" id="KW-0597">Phosphoprotein</keyword>
<dbReference type="PRINTS" id="PR00344">
    <property type="entry name" value="BCTRLSENSOR"/>
</dbReference>
<evidence type="ECO:0000256" key="9">
    <source>
        <dbReference type="ARBA" id="ARBA00022840"/>
    </source>
</evidence>
<evidence type="ECO:0000259" key="15">
    <source>
        <dbReference type="PROSITE" id="PS50113"/>
    </source>
</evidence>
<feature type="domain" description="PAS" evidence="14">
    <location>
        <begin position="219"/>
        <end position="290"/>
    </location>
</feature>
<dbReference type="Pfam" id="PF13426">
    <property type="entry name" value="PAS_9"/>
    <property type="match status" value="2"/>
</dbReference>
<organism evidence="16 17">
    <name type="scientific">Flavobacterium myungsuense</name>
    <dbReference type="NCBI Taxonomy" id="651823"/>
    <lineage>
        <taxon>Bacteria</taxon>
        <taxon>Pseudomonadati</taxon>
        <taxon>Bacteroidota</taxon>
        <taxon>Flavobacteriia</taxon>
        <taxon>Flavobacteriales</taxon>
        <taxon>Flavobacteriaceae</taxon>
        <taxon>Flavobacterium</taxon>
    </lineage>
</organism>
<evidence type="ECO:0000256" key="11">
    <source>
        <dbReference type="ARBA" id="ARBA00023012"/>
    </source>
</evidence>
<dbReference type="Gene3D" id="3.30.450.20">
    <property type="entry name" value="PAS domain"/>
    <property type="match status" value="2"/>
</dbReference>
<dbReference type="InterPro" id="IPR050351">
    <property type="entry name" value="BphY/WalK/GraS-like"/>
</dbReference>
<evidence type="ECO:0000256" key="8">
    <source>
        <dbReference type="ARBA" id="ARBA00022777"/>
    </source>
</evidence>
<dbReference type="Proteomes" id="UP001597051">
    <property type="component" value="Unassembled WGS sequence"/>
</dbReference>
<feature type="domain" description="Histidine kinase" evidence="13">
    <location>
        <begin position="500"/>
        <end position="711"/>
    </location>
</feature>
<keyword evidence="17" id="KW-1185">Reference proteome</keyword>
<sequence length="711" mass="81714">MTTQNDYDKLVTEYRDLQLRVSRFSSIEQQLVNTRDQLDHELVLYKRLNKFNKDVLKNLSEVEFIELVAETIIDILEIEISVFYIEYVGEGKNSFIHVEGKNFDNSYLEMIAKDIKKIAVKSGDSIPEIFTKRIFENYESMNFYSDGISFHFFEKELGYFISLFGMVTSKKAPLYQRLDAKHETIFGIFGQQVQNLMANRKRSEKIEQQIQKISASEIELKKLSLIATKTKNGVIISDKEGRIEWINDSFTKSTGYTLAEVIGKKPKDFLQRKDTDSDVNTQLSEALSRKETIEVKIVNFTKEGLPYHNLIEIMPVFDDEGNHINFISLQKDITAETMFLQERNDFIARLGSLKFFYESILNHSPAKIAVFNPDYTLSYANEQLLLKDTIWIKSQGKSLEQIAQDNLSEKERLLNILNAIKTSVSENRLVQFEEIKKENDGNSRYVLNNVLPYFDDKEELKHIIVSGINVTDLKTIQNDVLNKNLELNKINGELDTFVYRVSHDLRAPLLSIKGILTLLFHSEQFNENVTEYLNLIQNSVLRLDETIQEILEYSRNARLEVKLETFNVEEMVHEIFADLKYTNPDNVDFSMNIQGSPILKSDKSRLNTVLKNIIGNSVKYKKSNSNDCFVTFSLKQLEKSIEIKVSDNGEGISSKSLPKIFEMFYRGTSTSVGTGLGLYITKEILNKLNGTIFVSSELGLGTTITINIPNE</sequence>
<comment type="caution">
    <text evidence="16">The sequence shown here is derived from an EMBL/GenBank/DDBJ whole genome shotgun (WGS) entry which is preliminary data.</text>
</comment>
<dbReference type="InterPro" id="IPR036097">
    <property type="entry name" value="HisK_dim/P_sf"/>
</dbReference>
<evidence type="ECO:0000256" key="6">
    <source>
        <dbReference type="ARBA" id="ARBA00022692"/>
    </source>
</evidence>
<dbReference type="InterPro" id="IPR000700">
    <property type="entry name" value="PAS-assoc_C"/>
</dbReference>
<evidence type="ECO:0000256" key="3">
    <source>
        <dbReference type="ARBA" id="ARBA00012438"/>
    </source>
</evidence>
<dbReference type="InterPro" id="IPR003661">
    <property type="entry name" value="HisK_dim/P_dom"/>
</dbReference>
<proteinExistence type="predicted"/>
<dbReference type="InterPro" id="IPR000014">
    <property type="entry name" value="PAS"/>
</dbReference>
<evidence type="ECO:0000259" key="13">
    <source>
        <dbReference type="PROSITE" id="PS50109"/>
    </source>
</evidence>
<dbReference type="SMART" id="SM00086">
    <property type="entry name" value="PAC"/>
    <property type="match status" value="2"/>
</dbReference>
<dbReference type="InterPro" id="IPR001610">
    <property type="entry name" value="PAC"/>
</dbReference>
<dbReference type="CDD" id="cd00082">
    <property type="entry name" value="HisKA"/>
    <property type="match status" value="1"/>
</dbReference>
<evidence type="ECO:0000256" key="5">
    <source>
        <dbReference type="ARBA" id="ARBA00022679"/>
    </source>
</evidence>
<accession>A0ABW3J5Q3</accession>
<dbReference type="SUPFAM" id="SSF55785">
    <property type="entry name" value="PYP-like sensor domain (PAS domain)"/>
    <property type="match status" value="1"/>
</dbReference>
<keyword evidence="5" id="KW-0808">Transferase</keyword>
<keyword evidence="6" id="KW-0812">Transmembrane</keyword>
<dbReference type="PROSITE" id="PS50112">
    <property type="entry name" value="PAS"/>
    <property type="match status" value="1"/>
</dbReference>
<dbReference type="PROSITE" id="PS50113">
    <property type="entry name" value="PAC"/>
    <property type="match status" value="2"/>
</dbReference>
<feature type="domain" description="PAC" evidence="15">
    <location>
        <begin position="291"/>
        <end position="345"/>
    </location>
</feature>
<keyword evidence="7" id="KW-0547">Nucleotide-binding</keyword>
<evidence type="ECO:0000256" key="10">
    <source>
        <dbReference type="ARBA" id="ARBA00022989"/>
    </source>
</evidence>
<dbReference type="Pfam" id="PF00512">
    <property type="entry name" value="HisKA"/>
    <property type="match status" value="1"/>
</dbReference>
<evidence type="ECO:0000259" key="14">
    <source>
        <dbReference type="PROSITE" id="PS50112"/>
    </source>
</evidence>
<comment type="subcellular location">
    <subcellularLocation>
        <location evidence="2">Membrane</location>
        <topology evidence="2">Multi-pass membrane protein</topology>
    </subcellularLocation>
</comment>
<keyword evidence="9" id="KW-0067">ATP-binding</keyword>
<keyword evidence="10" id="KW-1133">Transmembrane helix</keyword>